<comment type="caution">
    <text evidence="2">The sequence shown here is derived from an EMBL/GenBank/DDBJ whole genome shotgun (WGS) entry which is preliminary data.</text>
</comment>
<accession>A0A8S3VDC1</accession>
<dbReference type="EMBL" id="CAJPWZ010003272">
    <property type="protein sequence ID" value="CAG2255529.1"/>
    <property type="molecule type" value="Genomic_DNA"/>
</dbReference>
<organism evidence="2 3">
    <name type="scientific">Mytilus edulis</name>
    <name type="common">Blue mussel</name>
    <dbReference type="NCBI Taxonomy" id="6550"/>
    <lineage>
        <taxon>Eukaryota</taxon>
        <taxon>Metazoa</taxon>
        <taxon>Spiralia</taxon>
        <taxon>Lophotrochozoa</taxon>
        <taxon>Mollusca</taxon>
        <taxon>Bivalvia</taxon>
        <taxon>Autobranchia</taxon>
        <taxon>Pteriomorphia</taxon>
        <taxon>Mytilida</taxon>
        <taxon>Mytiloidea</taxon>
        <taxon>Mytilidae</taxon>
        <taxon>Mytilinae</taxon>
        <taxon>Mytilus</taxon>
    </lineage>
</organism>
<reference evidence="2" key="1">
    <citation type="submission" date="2021-03" db="EMBL/GenBank/DDBJ databases">
        <authorList>
            <person name="Bekaert M."/>
        </authorList>
    </citation>
    <scope>NUCLEOTIDE SEQUENCE</scope>
</reference>
<sequence>MKEALEVYNETETNTLIGKQLSGILTVYNNSFDCETVQYIYRDIQCRQLCVQPDKKTIMKSIVQLFSHYKVTKALYRKNIMVVDSYAEISQGTVPVRMINIGLEDVWINQKTRVGTLHSASLIHEVSQDNIDIDIDQTQINVQIKKIDIAVCKQATTNTENNKKIQLNDLDIEKENLTDEQIEKQSTDGRNRDRTMKTYSN</sequence>
<dbReference type="AlphaFoldDB" id="A0A8S3VDC1"/>
<keyword evidence="3" id="KW-1185">Reference proteome</keyword>
<evidence type="ECO:0000313" key="2">
    <source>
        <dbReference type="EMBL" id="CAG2255529.1"/>
    </source>
</evidence>
<proteinExistence type="predicted"/>
<name>A0A8S3VDC1_MYTED</name>
<gene>
    <name evidence="2" type="ORF">MEDL_66910</name>
</gene>
<feature type="region of interest" description="Disordered" evidence="1">
    <location>
        <begin position="178"/>
        <end position="201"/>
    </location>
</feature>
<evidence type="ECO:0000256" key="1">
    <source>
        <dbReference type="SAM" id="MobiDB-lite"/>
    </source>
</evidence>
<protein>
    <submittedName>
        <fullName evidence="2">Uncharacterized protein</fullName>
    </submittedName>
</protein>
<evidence type="ECO:0000313" key="3">
    <source>
        <dbReference type="Proteomes" id="UP000683360"/>
    </source>
</evidence>
<dbReference type="Proteomes" id="UP000683360">
    <property type="component" value="Unassembled WGS sequence"/>
</dbReference>